<gene>
    <name evidence="2" type="ORF">F8144_44360</name>
</gene>
<dbReference type="EMBL" id="WBKG01000095">
    <property type="protein sequence ID" value="KAB1973038.1"/>
    <property type="molecule type" value="Genomic_DNA"/>
</dbReference>
<accession>A0A7J5D112</accession>
<name>A0A7J5D112_9ACTN</name>
<keyword evidence="1" id="KW-0812">Transmembrane</keyword>
<evidence type="ECO:0000313" key="2">
    <source>
        <dbReference type="EMBL" id="KAB1973038.1"/>
    </source>
</evidence>
<comment type="caution">
    <text evidence="2">The sequence shown here is derived from an EMBL/GenBank/DDBJ whole genome shotgun (WGS) entry which is preliminary data.</text>
</comment>
<keyword evidence="1" id="KW-1133">Transmembrane helix</keyword>
<dbReference type="AlphaFoldDB" id="A0A7J5D112"/>
<organism evidence="2 3">
    <name type="scientific">Streptomyces triticiradicis</name>
    <dbReference type="NCBI Taxonomy" id="2651189"/>
    <lineage>
        <taxon>Bacteria</taxon>
        <taxon>Bacillati</taxon>
        <taxon>Actinomycetota</taxon>
        <taxon>Actinomycetes</taxon>
        <taxon>Kitasatosporales</taxon>
        <taxon>Streptomycetaceae</taxon>
        <taxon>Streptomyces</taxon>
    </lineage>
</organism>
<evidence type="ECO:0000256" key="1">
    <source>
        <dbReference type="SAM" id="Phobius"/>
    </source>
</evidence>
<dbReference type="RefSeq" id="WP_151475065.1">
    <property type="nucleotide sequence ID" value="NZ_WBKG01000095.1"/>
</dbReference>
<feature type="transmembrane region" description="Helical" evidence="1">
    <location>
        <begin position="153"/>
        <end position="173"/>
    </location>
</feature>
<keyword evidence="1" id="KW-0472">Membrane</keyword>
<proteinExistence type="predicted"/>
<reference evidence="2 3" key="1">
    <citation type="submission" date="2019-09" db="EMBL/GenBank/DDBJ databases">
        <title>Isolation and identification of active actinomycetes.</title>
        <authorList>
            <person name="Yu Z."/>
            <person name="Han C."/>
            <person name="Yu B."/>
        </authorList>
    </citation>
    <scope>NUCLEOTIDE SEQUENCE [LARGE SCALE GENOMIC DNA]</scope>
    <source>
        <strain evidence="2 3">NEAU-H2</strain>
    </source>
</reference>
<feature type="transmembrane region" description="Helical" evidence="1">
    <location>
        <begin position="6"/>
        <end position="28"/>
    </location>
</feature>
<feature type="transmembrane region" description="Helical" evidence="1">
    <location>
        <begin position="121"/>
        <end position="147"/>
    </location>
</feature>
<protein>
    <submittedName>
        <fullName evidence="2">Uncharacterized protein</fullName>
    </submittedName>
</protein>
<sequence>MNTEVVRTLTTLAAPIVTAAVGAAGISIQDRRKMKDLTLRHRERVEKAQLEVQFVTSWIQARKLLEPSARLSPEVEGWLDRCYQSARETSSVTPQQPRTPVLRRLLVLRPITGFGAETFRVAYWISFIFLNILVIASISELFAWMAPGGSDEGYGVLGFLFFLVISAIISFALRQFCIALDRSARLGSTRSERQPWPPQS</sequence>
<keyword evidence="3" id="KW-1185">Reference proteome</keyword>
<dbReference type="Proteomes" id="UP000442990">
    <property type="component" value="Unassembled WGS sequence"/>
</dbReference>
<evidence type="ECO:0000313" key="3">
    <source>
        <dbReference type="Proteomes" id="UP000442990"/>
    </source>
</evidence>